<feature type="domain" description="Type II secretion system protein GspF" evidence="8">
    <location>
        <begin position="25"/>
        <end position="141"/>
    </location>
</feature>
<comment type="caution">
    <text evidence="9">The sequence shown here is derived from an EMBL/GenBank/DDBJ whole genome shotgun (WGS) entry which is preliminary data.</text>
</comment>
<evidence type="ECO:0000256" key="1">
    <source>
        <dbReference type="ARBA" id="ARBA00004651"/>
    </source>
</evidence>
<dbReference type="PANTHER" id="PTHR30012:SF0">
    <property type="entry name" value="TYPE II SECRETION SYSTEM PROTEIN F-RELATED"/>
    <property type="match status" value="1"/>
</dbReference>
<dbReference type="PRINTS" id="PR00812">
    <property type="entry name" value="BCTERIALGSPF"/>
</dbReference>
<name>A0A9X2I6W0_9BACI</name>
<keyword evidence="5 7" id="KW-1133">Transmembrane helix</keyword>
<gene>
    <name evidence="9" type="ORF">MF646_18540</name>
</gene>
<evidence type="ECO:0000256" key="5">
    <source>
        <dbReference type="ARBA" id="ARBA00022989"/>
    </source>
</evidence>
<evidence type="ECO:0000313" key="10">
    <source>
        <dbReference type="Proteomes" id="UP001139150"/>
    </source>
</evidence>
<evidence type="ECO:0000256" key="7">
    <source>
        <dbReference type="SAM" id="Phobius"/>
    </source>
</evidence>
<dbReference type="Gene3D" id="1.20.81.30">
    <property type="entry name" value="Type II secretion system (T2SS), domain F"/>
    <property type="match status" value="1"/>
</dbReference>
<accession>A0A9X2I6W0</accession>
<evidence type="ECO:0000256" key="3">
    <source>
        <dbReference type="ARBA" id="ARBA00022475"/>
    </source>
</evidence>
<feature type="transmembrane region" description="Helical" evidence="7">
    <location>
        <begin position="117"/>
        <end position="140"/>
    </location>
</feature>
<comment type="subcellular location">
    <subcellularLocation>
        <location evidence="1">Cell membrane</location>
        <topology evidence="1">Multi-pass membrane protein</topology>
    </subcellularLocation>
</comment>
<dbReference type="InterPro" id="IPR042094">
    <property type="entry name" value="T2SS_GspF_sf"/>
</dbReference>
<comment type="similarity">
    <text evidence="2">Belongs to the GSP F family.</text>
</comment>
<dbReference type="InterPro" id="IPR047692">
    <property type="entry name" value="T4P_ComGB"/>
</dbReference>
<keyword evidence="4 7" id="KW-0812">Transmembrane</keyword>
<dbReference type="GO" id="GO:0005886">
    <property type="term" value="C:plasma membrane"/>
    <property type="evidence" value="ECO:0007669"/>
    <property type="project" value="UniProtKB-SubCell"/>
</dbReference>
<evidence type="ECO:0000256" key="6">
    <source>
        <dbReference type="ARBA" id="ARBA00023136"/>
    </source>
</evidence>
<feature type="transmembrane region" description="Helical" evidence="7">
    <location>
        <begin position="323"/>
        <end position="344"/>
    </location>
</feature>
<organism evidence="9 10">
    <name type="scientific">Halalkalibacter alkaliphilus</name>
    <dbReference type="NCBI Taxonomy" id="2917993"/>
    <lineage>
        <taxon>Bacteria</taxon>
        <taxon>Bacillati</taxon>
        <taxon>Bacillota</taxon>
        <taxon>Bacilli</taxon>
        <taxon>Bacillales</taxon>
        <taxon>Bacillaceae</taxon>
        <taxon>Halalkalibacter</taxon>
    </lineage>
</organism>
<dbReference type="NCBIfam" id="NF041012">
    <property type="entry name" value="T4P_ComGB"/>
    <property type="match status" value="1"/>
</dbReference>
<dbReference type="InterPro" id="IPR003004">
    <property type="entry name" value="GspF/PilC"/>
</dbReference>
<keyword evidence="3" id="KW-1003">Cell membrane</keyword>
<protein>
    <submittedName>
        <fullName evidence="9">Type II secretion system F family protein</fullName>
    </submittedName>
</protein>
<dbReference type="Pfam" id="PF00482">
    <property type="entry name" value="T2SSF"/>
    <property type="match status" value="2"/>
</dbReference>
<dbReference type="RefSeq" id="WP_250097990.1">
    <property type="nucleotide sequence ID" value="NZ_JAKRYL010000024.1"/>
</dbReference>
<keyword evidence="10" id="KW-1185">Reference proteome</keyword>
<dbReference type="Proteomes" id="UP001139150">
    <property type="component" value="Unassembled WGS sequence"/>
</dbReference>
<proteinExistence type="inferred from homology"/>
<evidence type="ECO:0000256" key="4">
    <source>
        <dbReference type="ARBA" id="ARBA00022692"/>
    </source>
</evidence>
<feature type="domain" description="Type II secretion system protein GspF" evidence="8">
    <location>
        <begin position="220"/>
        <end position="342"/>
    </location>
</feature>
<dbReference type="AlphaFoldDB" id="A0A9X2I6W0"/>
<evidence type="ECO:0000259" key="8">
    <source>
        <dbReference type="Pfam" id="PF00482"/>
    </source>
</evidence>
<dbReference type="PANTHER" id="PTHR30012">
    <property type="entry name" value="GENERAL SECRETION PATHWAY PROTEIN"/>
    <property type="match status" value="1"/>
</dbReference>
<keyword evidence="6 7" id="KW-0472">Membrane</keyword>
<dbReference type="InterPro" id="IPR018076">
    <property type="entry name" value="T2SS_GspF_dom"/>
</dbReference>
<sequence length="350" mass="41355">MLLILSKSQRKKKYLRDVADSFIRIGRLLEQGYPLEVALTFIQLHVMKTTREQFKIVIVNLQEGHSVHESFRFFDMPKSIKSFLYFYENQGKISEGFTHAGELLHYREKTIYEVSKLIRYPVALLFFCIIVLFLMFRFVLPHFRSYFAMVTEAPPFLFRIILFFLFNLPYLFAVLVLFLLIISFYLYPKVKQYTPYERTMKLLSLPVGKQQVKTVITYFFALQLGRLIRTGMSLQQGLKQFENQDYLPFLQQECVQISHELNQGHSFQEIVKMKDYFRHELSFVIDNGERTGFLGSDLEQYSDILYLELEDSIQRVLNLVQPVLFLVIGGFVFILFFITMLPLFQMLGGL</sequence>
<evidence type="ECO:0000313" key="9">
    <source>
        <dbReference type="EMBL" id="MCL7749122.1"/>
    </source>
</evidence>
<dbReference type="EMBL" id="JAKRYL010000024">
    <property type="protein sequence ID" value="MCL7749122.1"/>
    <property type="molecule type" value="Genomic_DNA"/>
</dbReference>
<reference evidence="9" key="1">
    <citation type="submission" date="2022-02" db="EMBL/GenBank/DDBJ databases">
        <title>Halalkalibacter sp. nov. isolated from Lonar Lake, India.</title>
        <authorList>
            <person name="Joshi A."/>
            <person name="Thite S."/>
            <person name="Lodha T."/>
        </authorList>
    </citation>
    <scope>NUCLEOTIDE SEQUENCE</scope>
    <source>
        <strain evidence="9">MEB205</strain>
    </source>
</reference>
<feature type="transmembrane region" description="Helical" evidence="7">
    <location>
        <begin position="160"/>
        <end position="187"/>
    </location>
</feature>
<evidence type="ECO:0000256" key="2">
    <source>
        <dbReference type="ARBA" id="ARBA00005745"/>
    </source>
</evidence>